<gene>
    <name evidence="1" type="ORF">NDU88_008647</name>
</gene>
<comment type="caution">
    <text evidence="1">The sequence shown here is derived from an EMBL/GenBank/DDBJ whole genome shotgun (WGS) entry which is preliminary data.</text>
</comment>
<name>A0AAV7QP85_PLEWA</name>
<protein>
    <submittedName>
        <fullName evidence="1">Uncharacterized protein</fullName>
    </submittedName>
</protein>
<reference evidence="1" key="1">
    <citation type="journal article" date="2022" name="bioRxiv">
        <title>Sequencing and chromosome-scale assembly of the giantPleurodeles waltlgenome.</title>
        <authorList>
            <person name="Brown T."/>
            <person name="Elewa A."/>
            <person name="Iarovenko S."/>
            <person name="Subramanian E."/>
            <person name="Araus A.J."/>
            <person name="Petzold A."/>
            <person name="Susuki M."/>
            <person name="Suzuki K.-i.T."/>
            <person name="Hayashi T."/>
            <person name="Toyoda A."/>
            <person name="Oliveira C."/>
            <person name="Osipova E."/>
            <person name="Leigh N.D."/>
            <person name="Simon A."/>
            <person name="Yun M.H."/>
        </authorList>
    </citation>
    <scope>NUCLEOTIDE SEQUENCE</scope>
    <source>
        <strain evidence="1">20211129_DDA</strain>
        <tissue evidence="1">Liver</tissue>
    </source>
</reference>
<organism evidence="1 2">
    <name type="scientific">Pleurodeles waltl</name>
    <name type="common">Iberian ribbed newt</name>
    <dbReference type="NCBI Taxonomy" id="8319"/>
    <lineage>
        <taxon>Eukaryota</taxon>
        <taxon>Metazoa</taxon>
        <taxon>Chordata</taxon>
        <taxon>Craniata</taxon>
        <taxon>Vertebrata</taxon>
        <taxon>Euteleostomi</taxon>
        <taxon>Amphibia</taxon>
        <taxon>Batrachia</taxon>
        <taxon>Caudata</taxon>
        <taxon>Salamandroidea</taxon>
        <taxon>Salamandridae</taxon>
        <taxon>Pleurodelinae</taxon>
        <taxon>Pleurodeles</taxon>
    </lineage>
</organism>
<dbReference type="Proteomes" id="UP001066276">
    <property type="component" value="Chromosome 6"/>
</dbReference>
<dbReference type="AlphaFoldDB" id="A0AAV7QP85"/>
<accession>A0AAV7QP85</accession>
<dbReference type="EMBL" id="JANPWB010000010">
    <property type="protein sequence ID" value="KAJ1142321.1"/>
    <property type="molecule type" value="Genomic_DNA"/>
</dbReference>
<keyword evidence="2" id="KW-1185">Reference proteome</keyword>
<proteinExistence type="predicted"/>
<evidence type="ECO:0000313" key="2">
    <source>
        <dbReference type="Proteomes" id="UP001066276"/>
    </source>
</evidence>
<sequence length="73" mass="8357">MNERREAWHRLNQSVDAFHRPACQLLPPPDVSSSLPGFAGDEFPRSPRRHLRAALSLDTRKCRVSLFRVRGCS</sequence>
<evidence type="ECO:0000313" key="1">
    <source>
        <dbReference type="EMBL" id="KAJ1142321.1"/>
    </source>
</evidence>